<proteinExistence type="predicted"/>
<dbReference type="Proteomes" id="UP000635387">
    <property type="component" value="Unassembled WGS sequence"/>
</dbReference>
<evidence type="ECO:0008006" key="3">
    <source>
        <dbReference type="Google" id="ProtNLM"/>
    </source>
</evidence>
<accession>A0ABQ3L3D9</accession>
<evidence type="ECO:0000313" key="1">
    <source>
        <dbReference type="EMBL" id="GHH01863.1"/>
    </source>
</evidence>
<sequence length="99" mass="9951">MSGYRAQPDSMRALARRLEVVSGELGEAARLTGGVAGGDLGPAGIASALDAVIGPWSASIGSAHTGLDGAAAGIRTAAKTYEDTDDEAAWTLRHESGDP</sequence>
<organism evidence="1 2">
    <name type="scientific">Amycolatopsis oliviviridis</name>
    <dbReference type="NCBI Taxonomy" id="1471590"/>
    <lineage>
        <taxon>Bacteria</taxon>
        <taxon>Bacillati</taxon>
        <taxon>Actinomycetota</taxon>
        <taxon>Actinomycetes</taxon>
        <taxon>Pseudonocardiales</taxon>
        <taxon>Pseudonocardiaceae</taxon>
        <taxon>Amycolatopsis</taxon>
    </lineage>
</organism>
<evidence type="ECO:0000313" key="2">
    <source>
        <dbReference type="Proteomes" id="UP000635387"/>
    </source>
</evidence>
<comment type="caution">
    <text evidence="1">The sequence shown here is derived from an EMBL/GenBank/DDBJ whole genome shotgun (WGS) entry which is preliminary data.</text>
</comment>
<reference evidence="2" key="1">
    <citation type="journal article" date="2019" name="Int. J. Syst. Evol. Microbiol.">
        <title>The Global Catalogue of Microorganisms (GCM) 10K type strain sequencing project: providing services to taxonomists for standard genome sequencing and annotation.</title>
        <authorList>
            <consortium name="The Broad Institute Genomics Platform"/>
            <consortium name="The Broad Institute Genome Sequencing Center for Infectious Disease"/>
            <person name="Wu L."/>
            <person name="Ma J."/>
        </authorList>
    </citation>
    <scope>NUCLEOTIDE SEQUENCE [LARGE SCALE GENOMIC DNA]</scope>
    <source>
        <strain evidence="2">CGMCC 4.7683</strain>
    </source>
</reference>
<protein>
    <recommendedName>
        <fullName evidence="3">Excreted virulence factor EspC, type VII ESX diderm</fullName>
    </recommendedName>
</protein>
<name>A0ABQ3L3D9_9PSEU</name>
<gene>
    <name evidence="1" type="ORF">GCM10017790_02380</name>
</gene>
<dbReference type="InterPro" id="IPR022536">
    <property type="entry name" value="EspC"/>
</dbReference>
<keyword evidence="2" id="KW-1185">Reference proteome</keyword>
<dbReference type="RefSeq" id="WP_191250851.1">
    <property type="nucleotide sequence ID" value="NZ_BNAY01000001.1"/>
</dbReference>
<dbReference type="Pfam" id="PF10824">
    <property type="entry name" value="T7SS_ESX_EspC"/>
    <property type="match status" value="1"/>
</dbReference>
<dbReference type="EMBL" id="BNAY01000001">
    <property type="protein sequence ID" value="GHH01863.1"/>
    <property type="molecule type" value="Genomic_DNA"/>
</dbReference>